<dbReference type="Proteomes" id="UP000467841">
    <property type="component" value="Unassembled WGS sequence"/>
</dbReference>
<reference evidence="2" key="1">
    <citation type="submission" date="2020-01" db="EMBL/GenBank/DDBJ databases">
        <authorList>
            <person name="Mishra B."/>
        </authorList>
    </citation>
    <scope>NUCLEOTIDE SEQUENCE [LARGE SCALE GENOMIC DNA]</scope>
</reference>
<dbReference type="EMBL" id="CACVBM020001718">
    <property type="protein sequence ID" value="CAA7058296.1"/>
    <property type="molecule type" value="Genomic_DNA"/>
</dbReference>
<dbReference type="AlphaFoldDB" id="A0A6D2L1G4"/>
<evidence type="ECO:0000313" key="3">
    <source>
        <dbReference type="Proteomes" id="UP000467841"/>
    </source>
</evidence>
<keyword evidence="3" id="KW-1185">Reference proteome</keyword>
<accession>A0A6D2L1G4</accession>
<feature type="compositionally biased region" description="Basic residues" evidence="1">
    <location>
        <begin position="10"/>
        <end position="27"/>
    </location>
</feature>
<name>A0A6D2L1G4_9BRAS</name>
<proteinExistence type="predicted"/>
<evidence type="ECO:0000313" key="2">
    <source>
        <dbReference type="EMBL" id="CAA7058296.1"/>
    </source>
</evidence>
<evidence type="ECO:0000256" key="1">
    <source>
        <dbReference type="SAM" id="MobiDB-lite"/>
    </source>
</evidence>
<sequence length="86" mass="10398">MVLETFLEHKTHHHHHNHNHHRHHHKNSMAEKPNQVMEYKDLSDVMKASSHHIRKVKSERIAKAEDVDKEAENFINLKHMIFSKWI</sequence>
<protein>
    <submittedName>
        <fullName evidence="2">Uncharacterized protein</fullName>
    </submittedName>
</protein>
<comment type="caution">
    <text evidence="2">The sequence shown here is derived from an EMBL/GenBank/DDBJ whole genome shotgun (WGS) entry which is preliminary data.</text>
</comment>
<dbReference type="OrthoDB" id="1105584at2759"/>
<organism evidence="2 3">
    <name type="scientific">Microthlaspi erraticum</name>
    <dbReference type="NCBI Taxonomy" id="1685480"/>
    <lineage>
        <taxon>Eukaryota</taxon>
        <taxon>Viridiplantae</taxon>
        <taxon>Streptophyta</taxon>
        <taxon>Embryophyta</taxon>
        <taxon>Tracheophyta</taxon>
        <taxon>Spermatophyta</taxon>
        <taxon>Magnoliopsida</taxon>
        <taxon>eudicotyledons</taxon>
        <taxon>Gunneridae</taxon>
        <taxon>Pentapetalae</taxon>
        <taxon>rosids</taxon>
        <taxon>malvids</taxon>
        <taxon>Brassicales</taxon>
        <taxon>Brassicaceae</taxon>
        <taxon>Coluteocarpeae</taxon>
        <taxon>Microthlaspi</taxon>
    </lineage>
</organism>
<feature type="region of interest" description="Disordered" evidence="1">
    <location>
        <begin position="1"/>
        <end position="34"/>
    </location>
</feature>
<gene>
    <name evidence="2" type="ORF">MERR_LOCUS45532</name>
</gene>